<keyword evidence="3 7" id="KW-0012">Acyltransferase</keyword>
<keyword evidence="8" id="KW-1185">Reference proteome</keyword>
<evidence type="ECO:0000256" key="3">
    <source>
        <dbReference type="ARBA" id="ARBA00023315"/>
    </source>
</evidence>
<dbReference type="NCBIfam" id="NF005589">
    <property type="entry name" value="PRK07314.1"/>
    <property type="match status" value="1"/>
</dbReference>
<dbReference type="InterPro" id="IPR018201">
    <property type="entry name" value="Ketoacyl_synth_AS"/>
</dbReference>
<comment type="similarity">
    <text evidence="1 4">Belongs to the thiolase-like superfamily. Beta-ketoacyl-ACP synthases family.</text>
</comment>
<evidence type="ECO:0000256" key="4">
    <source>
        <dbReference type="RuleBase" id="RU003694"/>
    </source>
</evidence>
<name>A0A6L6WUP4_9ACTN</name>
<dbReference type="PANTHER" id="PTHR11712:SF336">
    <property type="entry name" value="3-OXOACYL-[ACYL-CARRIER-PROTEIN] SYNTHASE, MITOCHONDRIAL"/>
    <property type="match status" value="1"/>
</dbReference>
<dbReference type="Proteomes" id="UP000483802">
    <property type="component" value="Unassembled WGS sequence"/>
</dbReference>
<dbReference type="EC" id="2.3.1.179" evidence="7"/>
<dbReference type="PROSITE" id="PS52004">
    <property type="entry name" value="KS3_2"/>
    <property type="match status" value="1"/>
</dbReference>
<feature type="compositionally biased region" description="Low complexity" evidence="5">
    <location>
        <begin position="29"/>
        <end position="44"/>
    </location>
</feature>
<dbReference type="AlphaFoldDB" id="A0A6L6WUP4"/>
<comment type="caution">
    <text evidence="7">The sequence shown here is derived from an EMBL/GenBank/DDBJ whole genome shotgun (WGS) entry which is preliminary data.</text>
</comment>
<dbReference type="EMBL" id="WPNZ01000006">
    <property type="protein sequence ID" value="MVO85783.1"/>
    <property type="molecule type" value="Genomic_DNA"/>
</dbReference>
<dbReference type="InterPro" id="IPR000794">
    <property type="entry name" value="Beta-ketoacyl_synthase"/>
</dbReference>
<dbReference type="Pfam" id="PF02801">
    <property type="entry name" value="Ketoacyl-synt_C"/>
    <property type="match status" value="1"/>
</dbReference>
<dbReference type="InterPro" id="IPR014030">
    <property type="entry name" value="Ketoacyl_synth_N"/>
</dbReference>
<dbReference type="InterPro" id="IPR016039">
    <property type="entry name" value="Thiolase-like"/>
</dbReference>
<dbReference type="Pfam" id="PF00109">
    <property type="entry name" value="ketoacyl-synt"/>
    <property type="match status" value="1"/>
</dbReference>
<dbReference type="InterPro" id="IPR020841">
    <property type="entry name" value="PKS_Beta-ketoAc_synthase_dom"/>
</dbReference>
<reference evidence="7 8" key="1">
    <citation type="submission" date="2019-11" db="EMBL/GenBank/DDBJ databases">
        <title>Streptomyces typhae sp. nov., a novel endophytic actinomycete isolated from the root of cattail pollen (Typha angustifolia L.).</title>
        <authorList>
            <person name="Peng C."/>
        </authorList>
    </citation>
    <scope>NUCLEOTIDE SEQUENCE [LARGE SCALE GENOMIC DNA]</scope>
    <source>
        <strain evidence="8">p1417</strain>
    </source>
</reference>
<evidence type="ECO:0000256" key="2">
    <source>
        <dbReference type="ARBA" id="ARBA00022679"/>
    </source>
</evidence>
<evidence type="ECO:0000256" key="1">
    <source>
        <dbReference type="ARBA" id="ARBA00008467"/>
    </source>
</evidence>
<evidence type="ECO:0000313" key="7">
    <source>
        <dbReference type="EMBL" id="MVO85783.1"/>
    </source>
</evidence>
<evidence type="ECO:0000259" key="6">
    <source>
        <dbReference type="PROSITE" id="PS52004"/>
    </source>
</evidence>
<dbReference type="Gene3D" id="3.40.47.10">
    <property type="match status" value="1"/>
</dbReference>
<dbReference type="PROSITE" id="PS00606">
    <property type="entry name" value="KS3_1"/>
    <property type="match status" value="1"/>
</dbReference>
<organism evidence="7 8">
    <name type="scientific">Streptomyces typhae</name>
    <dbReference type="NCBI Taxonomy" id="2681492"/>
    <lineage>
        <taxon>Bacteria</taxon>
        <taxon>Bacillati</taxon>
        <taxon>Actinomycetota</taxon>
        <taxon>Actinomycetes</taxon>
        <taxon>Kitasatosporales</taxon>
        <taxon>Streptomycetaceae</taxon>
        <taxon>Streptomyces</taxon>
    </lineage>
</organism>
<dbReference type="InterPro" id="IPR014031">
    <property type="entry name" value="Ketoacyl_synth_C"/>
</dbReference>
<sequence length="458" mass="47052">MTTAPRHREDTYAQAANAAVPNAAVPNAEAANAEVPTTEAATAEDGSAPDRRVVVTGRGVVSPLAPNWPDTWAALLAGRSGIGDITGFDVQDLPVRIGGEVPGFVPEDHIARHVVRRTDWTVQAVVAAARMALREADIEIDEVLAPRVGVAVGSIIGSTRVASRNAMAMRDEGYAAVGPQVFPTMGISSAAEVCLELGCRGPSAELVAACATGTVCVGEAAAWIREGRADVAVAGGMDAFDRLELAAAARARVLSRRTGDPAAASRPFDRGRDGFVMGAGAGVLVLESAAHARRRGATALAEVAGYASTTDAHHLTAPAPDAGQAARAMRAALAAARAAPADVGYINAHGTGTRLNDDTELTAIRQVYGDHAPRVPVSSTKSMTGHMLAAGGAVEAAVVTEVLRTGAVPPTLNCDDPEDPALNFVAHTAQEHDVDLGVSHSFGFGGHNAVLVLRRLRG</sequence>
<dbReference type="SMART" id="SM00825">
    <property type="entry name" value="PKS_KS"/>
    <property type="match status" value="1"/>
</dbReference>
<feature type="domain" description="Ketosynthase family 3 (KS3)" evidence="6">
    <location>
        <begin position="50"/>
        <end position="455"/>
    </location>
</feature>
<accession>A0A6L6WUP4</accession>
<evidence type="ECO:0000256" key="5">
    <source>
        <dbReference type="SAM" id="MobiDB-lite"/>
    </source>
</evidence>
<protein>
    <submittedName>
        <fullName evidence="7">Beta-ketoacyl-ACP synthase II</fullName>
        <ecNumber evidence="7">2.3.1.179</ecNumber>
    </submittedName>
</protein>
<dbReference type="PANTHER" id="PTHR11712">
    <property type="entry name" value="POLYKETIDE SYNTHASE-RELATED"/>
    <property type="match status" value="1"/>
</dbReference>
<feature type="region of interest" description="Disordered" evidence="5">
    <location>
        <begin position="29"/>
        <end position="48"/>
    </location>
</feature>
<dbReference type="CDD" id="cd00834">
    <property type="entry name" value="KAS_I_II"/>
    <property type="match status" value="1"/>
</dbReference>
<dbReference type="GO" id="GO:0006633">
    <property type="term" value="P:fatty acid biosynthetic process"/>
    <property type="evidence" value="ECO:0007669"/>
    <property type="project" value="InterPro"/>
</dbReference>
<gene>
    <name evidence="7" type="ORF">GPA10_13695</name>
</gene>
<dbReference type="GO" id="GO:0004315">
    <property type="term" value="F:3-oxoacyl-[acyl-carrier-protein] synthase activity"/>
    <property type="evidence" value="ECO:0007669"/>
    <property type="project" value="UniProtKB-EC"/>
</dbReference>
<keyword evidence="2 4" id="KW-0808">Transferase</keyword>
<dbReference type="SUPFAM" id="SSF53901">
    <property type="entry name" value="Thiolase-like"/>
    <property type="match status" value="2"/>
</dbReference>
<proteinExistence type="inferred from homology"/>
<evidence type="ECO:0000313" key="8">
    <source>
        <dbReference type="Proteomes" id="UP000483802"/>
    </source>
</evidence>